<dbReference type="InterPro" id="IPR045597">
    <property type="entry name" value="DUF6458"/>
</dbReference>
<keyword evidence="1" id="KW-0812">Transmembrane</keyword>
<protein>
    <recommendedName>
        <fullName evidence="2">DUF6458 domain-containing protein</fullName>
    </recommendedName>
</protein>
<dbReference type="RefSeq" id="WP_271221592.1">
    <property type="nucleotide sequence ID" value="NZ_BAAAVD010000035.1"/>
</dbReference>
<reference evidence="3" key="2">
    <citation type="submission" date="2023-01" db="EMBL/GenBank/DDBJ databases">
        <authorList>
            <person name="Sun Q."/>
            <person name="Evtushenko L."/>
        </authorList>
    </citation>
    <scope>NUCLEOTIDE SEQUENCE</scope>
    <source>
        <strain evidence="3">VKM Ac-2007</strain>
    </source>
</reference>
<dbReference type="Proteomes" id="UP001143474">
    <property type="component" value="Unassembled WGS sequence"/>
</dbReference>
<name>A0A9W6I749_9ACTN</name>
<proteinExistence type="predicted"/>
<evidence type="ECO:0000259" key="2">
    <source>
        <dbReference type="Pfam" id="PF20059"/>
    </source>
</evidence>
<keyword evidence="4" id="KW-1185">Reference proteome</keyword>
<keyword evidence="1" id="KW-0472">Membrane</keyword>
<feature type="domain" description="DUF6458" evidence="2">
    <location>
        <begin position="5"/>
        <end position="65"/>
    </location>
</feature>
<keyword evidence="1" id="KW-1133">Transmembrane helix</keyword>
<evidence type="ECO:0000313" key="3">
    <source>
        <dbReference type="EMBL" id="GLK13305.1"/>
    </source>
</evidence>
<dbReference type="EMBL" id="BSEV01000021">
    <property type="protein sequence ID" value="GLK13305.1"/>
    <property type="molecule type" value="Genomic_DNA"/>
</dbReference>
<dbReference type="Pfam" id="PF20059">
    <property type="entry name" value="DUF6458"/>
    <property type="match status" value="1"/>
</dbReference>
<reference evidence="3" key="1">
    <citation type="journal article" date="2014" name="Int. J. Syst. Evol. Microbiol.">
        <title>Complete genome sequence of Corynebacterium casei LMG S-19264T (=DSM 44701T), isolated from a smear-ripened cheese.</title>
        <authorList>
            <consortium name="US DOE Joint Genome Institute (JGI-PGF)"/>
            <person name="Walter F."/>
            <person name="Albersmeier A."/>
            <person name="Kalinowski J."/>
            <person name="Ruckert C."/>
        </authorList>
    </citation>
    <scope>NUCLEOTIDE SEQUENCE</scope>
    <source>
        <strain evidence="3">VKM Ac-2007</strain>
    </source>
</reference>
<evidence type="ECO:0000256" key="1">
    <source>
        <dbReference type="SAM" id="Phobius"/>
    </source>
</evidence>
<accession>A0A9W6I749</accession>
<organism evidence="3 4">
    <name type="scientific">Streptosporangium carneum</name>
    <dbReference type="NCBI Taxonomy" id="47481"/>
    <lineage>
        <taxon>Bacteria</taxon>
        <taxon>Bacillati</taxon>
        <taxon>Actinomycetota</taxon>
        <taxon>Actinomycetes</taxon>
        <taxon>Streptosporangiales</taxon>
        <taxon>Streptosporangiaceae</taxon>
        <taxon>Streptosporangium</taxon>
    </lineage>
</organism>
<comment type="caution">
    <text evidence="3">The sequence shown here is derived from an EMBL/GenBank/DDBJ whole genome shotgun (WGS) entry which is preliminary data.</text>
</comment>
<evidence type="ECO:0000313" key="4">
    <source>
        <dbReference type="Proteomes" id="UP001143474"/>
    </source>
</evidence>
<gene>
    <name evidence="3" type="ORF">GCM10017600_67160</name>
</gene>
<dbReference type="AlphaFoldDB" id="A0A9W6I749"/>
<feature type="transmembrane region" description="Helical" evidence="1">
    <location>
        <begin position="29"/>
        <end position="49"/>
    </location>
</feature>
<sequence length="96" mass="10781">MTIAGGIVLIMIGAILTWAVEFDIAGFDINIVGLILMLGGLAWLLFAIYRLRIARRAVAPTTTVVEEPVAQRHVYEEPVAQRRVYEERRYDDPPVV</sequence>